<dbReference type="AlphaFoldDB" id="A0A0P1BJ43"/>
<reference evidence="2" key="1">
    <citation type="submission" date="2014-09" db="EMBL/GenBank/DDBJ databases">
        <authorList>
            <person name="Sharma Rahul"/>
            <person name="Thines Marco"/>
        </authorList>
    </citation>
    <scope>NUCLEOTIDE SEQUENCE [LARGE SCALE GENOMIC DNA]</scope>
</reference>
<protein>
    <submittedName>
        <fullName evidence="1">Uncharacterized protein</fullName>
    </submittedName>
</protein>
<accession>A0A0P1BJ43</accession>
<proteinExistence type="predicted"/>
<keyword evidence="2" id="KW-1185">Reference proteome</keyword>
<dbReference type="Proteomes" id="UP000054845">
    <property type="component" value="Unassembled WGS sequence"/>
</dbReference>
<sequence length="111" mass="12776">MTDRPAKRRSPRASDSLFHCESIAPKLNLAVKNRAHQFSSLCKGLDKLGDLCARALDMHLRTALPQATRHLFSALVSKGSQESLNRWFLHRWSKRLRFARQSCETMTRRAK</sequence>
<evidence type="ECO:0000313" key="1">
    <source>
        <dbReference type="EMBL" id="CEH16224.1"/>
    </source>
</evidence>
<name>A0A0P1BJ43_9BASI</name>
<dbReference type="EMBL" id="CCYA01000278">
    <property type="protein sequence ID" value="CEH16224.1"/>
    <property type="molecule type" value="Genomic_DNA"/>
</dbReference>
<evidence type="ECO:0000313" key="2">
    <source>
        <dbReference type="Proteomes" id="UP000054845"/>
    </source>
</evidence>
<organism evidence="1 2">
    <name type="scientific">Ceraceosorus bombacis</name>
    <dbReference type="NCBI Taxonomy" id="401625"/>
    <lineage>
        <taxon>Eukaryota</taxon>
        <taxon>Fungi</taxon>
        <taxon>Dikarya</taxon>
        <taxon>Basidiomycota</taxon>
        <taxon>Ustilaginomycotina</taxon>
        <taxon>Exobasidiomycetes</taxon>
        <taxon>Ceraceosorales</taxon>
        <taxon>Ceraceosoraceae</taxon>
        <taxon>Ceraceosorus</taxon>
    </lineage>
</organism>